<gene>
    <name evidence="4" type="ORF">TSPGSL018_15490</name>
    <name evidence="5" type="ORF">TSPGSL018_6517</name>
</gene>
<dbReference type="Pfam" id="PF16994">
    <property type="entry name" value="Glyco_trans_4_5"/>
    <property type="match status" value="1"/>
</dbReference>
<dbReference type="Pfam" id="PF13692">
    <property type="entry name" value="Glyco_trans_1_4"/>
    <property type="match status" value="1"/>
</dbReference>
<keyword evidence="3" id="KW-0472">Membrane</keyword>
<keyword evidence="1" id="KW-0328">Glycosyltransferase</keyword>
<dbReference type="GO" id="GO:0016757">
    <property type="term" value="F:glycosyltransferase activity"/>
    <property type="evidence" value="ECO:0007669"/>
    <property type="project" value="UniProtKB-KW"/>
</dbReference>
<keyword evidence="3" id="KW-0812">Transmembrane</keyword>
<dbReference type="Gene3D" id="3.40.50.2000">
    <property type="entry name" value="Glycogen Phosphorylase B"/>
    <property type="match status" value="1"/>
</dbReference>
<organism evidence="4">
    <name type="scientific">Tetraselmis sp. GSL018</name>
    <dbReference type="NCBI Taxonomy" id="582737"/>
    <lineage>
        <taxon>Eukaryota</taxon>
        <taxon>Viridiplantae</taxon>
        <taxon>Chlorophyta</taxon>
        <taxon>core chlorophytes</taxon>
        <taxon>Chlorodendrophyceae</taxon>
        <taxon>Chlorodendrales</taxon>
        <taxon>Chlorodendraceae</taxon>
        <taxon>Tetraselmis</taxon>
    </lineage>
</organism>
<dbReference type="CDD" id="cd03801">
    <property type="entry name" value="GT4_PimA-like"/>
    <property type="match status" value="1"/>
</dbReference>
<keyword evidence="3" id="KW-1133">Transmembrane helix</keyword>
<sequence>MSRQFLKVQSRLGESKTSTVVRTFVLATAICSFFVCFNFLLNGFISSGFTSGIRGRRARQTDPQQQRRTLVVYRYLTSTVAHRVSLSFFIEHGLLEEDGLDYVFLVDSSAVPRIPTLPNVRVLVQEGQPVCWNGTVVQSLALGSKTYDYFILMSSIARGPFPPRYLSGMFSWVELLKGTIDNQTKLVGMSLNCTSHGLQRHPYVHPMLFAMDRVGLDAVLGSGALERPMGCGDDSVASSVSLAVLQAGYNIRGMEVRHAGIDFRVEPRSSSLCALPSRNASGAGPHPLEALFVDSRERTTHTIGLHEQWASLAPARVLVPEARRLRLHFVTHSLQMQGAPRVLLDLAGILLARGGYAVTVSSIHDGPLKQQWVAAGISVRILSDIHGEIGRAAEASDVVLLNTLVLAPVVKALPAHLKRRAVWMVHESEAHQYEKTFPDIKTGLLQAPARVLFVSHMTRSVYCSHDHGQFRTVLNWVDSADVRRHVAKSRGALRKRLGLSDRAFIVTSIGTFCERKDQMTLLRALRAVLTKTPELRKRIRLVLVGKDGTSPAYEQAMAAFITESKLGPYVLTEPVTDNVWPYLADSNLHTSTSLYESMPLNIMEAMAAGVPVVATGVYGVVELISHKKDGLLIAPRDSAMLAFAISRFAKHASSGGILSKVAAAGAATMAQRFSPARAAAAYDDLFRDVFTSWSHALQPPDKVCVIVRASHLNDRGFYTLEDTLRSLIRQEHPNWEALVVDVGSPQFTRMPNIIGQIGDPRIRFMWLGKHDQSSLEYTFEVSDRLITRCSPDAKWLVVTRGGFTYLPRFLSEVDSDADIVAVDFHGSGFNHHLQQKRGRLCERWRWGGCVTNTLLRHETELGANILNLERWRREGRMFHELPAADMSQGGHMMEILVYDEWRVKHVHRCLMHQNPEPHSCHRHGGFWQETTRWCITKEAANALLQFKSHFIYTKHKLPFTCIQEFHP</sequence>
<evidence type="ECO:0000313" key="5">
    <source>
        <dbReference type="EMBL" id="JAC69376.1"/>
    </source>
</evidence>
<dbReference type="EMBL" id="GBEZ01016913">
    <property type="protein sequence ID" value="JAC69376.1"/>
    <property type="molecule type" value="Transcribed_RNA"/>
</dbReference>
<feature type="transmembrane region" description="Helical" evidence="3">
    <location>
        <begin position="20"/>
        <end position="41"/>
    </location>
</feature>
<evidence type="ECO:0000256" key="3">
    <source>
        <dbReference type="SAM" id="Phobius"/>
    </source>
</evidence>
<dbReference type="SUPFAM" id="SSF53756">
    <property type="entry name" value="UDP-Glycosyltransferase/glycogen phosphorylase"/>
    <property type="match status" value="1"/>
</dbReference>
<name>A0A061R598_9CHLO</name>
<evidence type="ECO:0000313" key="4">
    <source>
        <dbReference type="EMBL" id="JAC65686.1"/>
    </source>
</evidence>
<dbReference type="PANTHER" id="PTHR12526:SF510">
    <property type="entry name" value="D-INOSITOL 3-PHOSPHATE GLYCOSYLTRANSFERASE"/>
    <property type="match status" value="1"/>
</dbReference>
<dbReference type="InterPro" id="IPR041693">
    <property type="entry name" value="Glyco_trans_4_5"/>
</dbReference>
<proteinExistence type="predicted"/>
<evidence type="ECO:0000256" key="2">
    <source>
        <dbReference type="ARBA" id="ARBA00022679"/>
    </source>
</evidence>
<dbReference type="PANTHER" id="PTHR12526">
    <property type="entry name" value="GLYCOSYLTRANSFERASE"/>
    <property type="match status" value="1"/>
</dbReference>
<protein>
    <submittedName>
        <fullName evidence="4">Glycosyl transferase group 1</fullName>
    </submittedName>
</protein>
<dbReference type="EMBL" id="GBEZ01021033">
    <property type="protein sequence ID" value="JAC65686.1"/>
    <property type="molecule type" value="Transcribed_RNA"/>
</dbReference>
<accession>A0A061R598</accession>
<evidence type="ECO:0000256" key="1">
    <source>
        <dbReference type="ARBA" id="ARBA00022676"/>
    </source>
</evidence>
<keyword evidence="2 4" id="KW-0808">Transferase</keyword>
<reference evidence="4" key="1">
    <citation type="submission" date="2014-05" db="EMBL/GenBank/DDBJ databases">
        <title>The transcriptome of the halophilic microalga Tetraselmis sp. GSL018 isolated from the Great Salt Lake, Utah.</title>
        <authorList>
            <person name="Jinkerson R.E."/>
            <person name="D'Adamo S."/>
            <person name="Posewitz M.C."/>
        </authorList>
    </citation>
    <scope>NUCLEOTIDE SEQUENCE</scope>
    <source>
        <strain evidence="4">GSL018</strain>
    </source>
</reference>
<dbReference type="AlphaFoldDB" id="A0A061R598"/>